<dbReference type="NCBIfam" id="NF005849">
    <property type="entry name" value="PRK07765.1"/>
    <property type="match status" value="1"/>
</dbReference>
<dbReference type="InterPro" id="IPR017926">
    <property type="entry name" value="GATASE"/>
</dbReference>
<dbReference type="NCBIfam" id="TIGR00566">
    <property type="entry name" value="trpG_papA"/>
    <property type="match status" value="1"/>
</dbReference>
<dbReference type="PRINTS" id="PR00096">
    <property type="entry name" value="GATASE"/>
</dbReference>
<dbReference type="CDD" id="cd01743">
    <property type="entry name" value="GATase1_Anthranilate_Synthase"/>
    <property type="match status" value="1"/>
</dbReference>
<dbReference type="PROSITE" id="PS51273">
    <property type="entry name" value="GATASE_TYPE_1"/>
    <property type="match status" value="1"/>
</dbReference>
<evidence type="ECO:0000259" key="2">
    <source>
        <dbReference type="Pfam" id="PF00117"/>
    </source>
</evidence>
<gene>
    <name evidence="3" type="ORF">UFOPK3243_00402</name>
</gene>
<sequence length="209" mass="22181">MARILVIDNYDSFVFNLVQYLQQLGADCTVVRNDEVAAAEAAKYDGVLISPGPGTPDKAGVSIAMINYCAENSIPLFGVCLGHQAIGEAFGATVSRAPELLHGKTSQVLHNGKGVLENLPSPFTATRYHSLAVERDTVPSVLEITGSTESGVVMSMRHTTLPIEGVQFHPESVLTEHGHQMLANWLVKCGDIDAPSRAVGLSPVVGSSK</sequence>
<dbReference type="InterPro" id="IPR029062">
    <property type="entry name" value="Class_I_gatase-like"/>
</dbReference>
<dbReference type="GO" id="GO:0000162">
    <property type="term" value="P:L-tryptophan biosynthetic process"/>
    <property type="evidence" value="ECO:0007669"/>
    <property type="project" value="TreeGrafter"/>
</dbReference>
<dbReference type="Gene3D" id="3.40.50.880">
    <property type="match status" value="1"/>
</dbReference>
<dbReference type="SUPFAM" id="SSF52317">
    <property type="entry name" value="Class I glutamine amidotransferase-like"/>
    <property type="match status" value="1"/>
</dbReference>
<evidence type="ECO:0000313" key="3">
    <source>
        <dbReference type="EMBL" id="CAB4841252.1"/>
    </source>
</evidence>
<protein>
    <submittedName>
        <fullName evidence="3">Unannotated protein</fullName>
    </submittedName>
</protein>
<proteinExistence type="predicted"/>
<dbReference type="PRINTS" id="PR00099">
    <property type="entry name" value="CPSGATASE"/>
</dbReference>
<name>A0A6J7B7A2_9ZZZZ</name>
<dbReference type="PANTHER" id="PTHR43418:SF4">
    <property type="entry name" value="MULTIFUNCTIONAL TRYPTOPHAN BIOSYNTHESIS PROTEIN"/>
    <property type="match status" value="1"/>
</dbReference>
<dbReference type="AlphaFoldDB" id="A0A6J7B7A2"/>
<keyword evidence="1" id="KW-0315">Glutamine amidotransferase</keyword>
<dbReference type="GO" id="GO:0004049">
    <property type="term" value="F:anthranilate synthase activity"/>
    <property type="evidence" value="ECO:0007669"/>
    <property type="project" value="TreeGrafter"/>
</dbReference>
<dbReference type="GO" id="GO:0005829">
    <property type="term" value="C:cytosol"/>
    <property type="evidence" value="ECO:0007669"/>
    <property type="project" value="TreeGrafter"/>
</dbReference>
<dbReference type="PRINTS" id="PR00097">
    <property type="entry name" value="ANTSNTHASEII"/>
</dbReference>
<dbReference type="Pfam" id="PF00117">
    <property type="entry name" value="GATase"/>
    <property type="match status" value="1"/>
</dbReference>
<reference evidence="3" key="1">
    <citation type="submission" date="2020-05" db="EMBL/GenBank/DDBJ databases">
        <authorList>
            <person name="Chiriac C."/>
            <person name="Salcher M."/>
            <person name="Ghai R."/>
            <person name="Kavagutti S V."/>
        </authorList>
    </citation>
    <scope>NUCLEOTIDE SEQUENCE</scope>
</reference>
<evidence type="ECO:0000256" key="1">
    <source>
        <dbReference type="ARBA" id="ARBA00022962"/>
    </source>
</evidence>
<accession>A0A6J7B7A2</accession>
<feature type="domain" description="Glutamine amidotransferase" evidence="2">
    <location>
        <begin position="5"/>
        <end position="188"/>
    </location>
</feature>
<dbReference type="InterPro" id="IPR050472">
    <property type="entry name" value="Anth_synth/Amidotransfase"/>
</dbReference>
<dbReference type="PANTHER" id="PTHR43418">
    <property type="entry name" value="MULTIFUNCTIONAL TRYPTOPHAN BIOSYNTHESIS PROTEIN-RELATED"/>
    <property type="match status" value="1"/>
</dbReference>
<dbReference type="EMBL" id="CAFAZZ010000026">
    <property type="protein sequence ID" value="CAB4841252.1"/>
    <property type="molecule type" value="Genomic_DNA"/>
</dbReference>
<organism evidence="3">
    <name type="scientific">freshwater metagenome</name>
    <dbReference type="NCBI Taxonomy" id="449393"/>
    <lineage>
        <taxon>unclassified sequences</taxon>
        <taxon>metagenomes</taxon>
        <taxon>ecological metagenomes</taxon>
    </lineage>
</organism>
<dbReference type="FunFam" id="3.40.50.880:FF:000003">
    <property type="entry name" value="Anthranilate synthase component II"/>
    <property type="match status" value="1"/>
</dbReference>
<dbReference type="InterPro" id="IPR006221">
    <property type="entry name" value="TrpG/PapA_dom"/>
</dbReference>